<evidence type="ECO:0000256" key="4">
    <source>
        <dbReference type="ARBA" id="ARBA00022824"/>
    </source>
</evidence>
<keyword evidence="4 9" id="KW-0256">Endoplasmic reticulum</keyword>
<feature type="compositionally biased region" description="Polar residues" evidence="10">
    <location>
        <begin position="84"/>
        <end position="93"/>
    </location>
</feature>
<accession>A0A5C3KMS2</accession>
<evidence type="ECO:0000256" key="6">
    <source>
        <dbReference type="ARBA" id="ARBA00022989"/>
    </source>
</evidence>
<keyword evidence="2 9" id="KW-0813">Transport</keyword>
<feature type="transmembrane region" description="Helical" evidence="9">
    <location>
        <begin position="229"/>
        <end position="250"/>
    </location>
</feature>
<feature type="compositionally biased region" description="Pro residues" evidence="10">
    <location>
        <begin position="8"/>
        <end position="30"/>
    </location>
</feature>
<evidence type="ECO:0000256" key="1">
    <source>
        <dbReference type="ARBA" id="ARBA00009727"/>
    </source>
</evidence>
<dbReference type="InterPro" id="IPR005578">
    <property type="entry name" value="Yif1_fam"/>
</dbReference>
<gene>
    <name evidence="11" type="ORF">FA15DRAFT_624041</name>
</gene>
<feature type="region of interest" description="Disordered" evidence="10">
    <location>
        <begin position="1"/>
        <end position="101"/>
    </location>
</feature>
<feature type="compositionally biased region" description="Low complexity" evidence="10">
    <location>
        <begin position="60"/>
        <end position="83"/>
    </location>
</feature>
<feature type="transmembrane region" description="Helical" evidence="9">
    <location>
        <begin position="197"/>
        <end position="217"/>
    </location>
</feature>
<name>A0A5C3KMS2_COPMA</name>
<evidence type="ECO:0000256" key="5">
    <source>
        <dbReference type="ARBA" id="ARBA00022927"/>
    </source>
</evidence>
<keyword evidence="12" id="KW-1185">Reference proteome</keyword>
<keyword evidence="7 9" id="KW-0333">Golgi apparatus</keyword>
<comment type="similarity">
    <text evidence="1 9">Belongs to the YIF1 family.</text>
</comment>
<dbReference type="EMBL" id="ML210270">
    <property type="protein sequence ID" value="TFK21367.1"/>
    <property type="molecule type" value="Genomic_DNA"/>
</dbReference>
<keyword evidence="3 9" id="KW-0812">Transmembrane</keyword>
<evidence type="ECO:0000256" key="10">
    <source>
        <dbReference type="SAM" id="MobiDB-lite"/>
    </source>
</evidence>
<keyword evidence="6 9" id="KW-1133">Transmembrane helix</keyword>
<feature type="transmembrane region" description="Helical" evidence="9">
    <location>
        <begin position="339"/>
        <end position="359"/>
    </location>
</feature>
<evidence type="ECO:0000256" key="8">
    <source>
        <dbReference type="ARBA" id="ARBA00023136"/>
    </source>
</evidence>
<comment type="subcellular location">
    <subcellularLocation>
        <location evidence="9">Endoplasmic reticulum membrane</location>
        <topology evidence="9">Multi-pass membrane protein</topology>
    </subcellularLocation>
    <subcellularLocation>
        <location evidence="9">Golgi apparatus membrane</location>
        <topology evidence="9">Multi-pass membrane protein</topology>
    </subcellularLocation>
</comment>
<dbReference type="PANTHER" id="PTHR14083">
    <property type="entry name" value="YIP1 INTERACTING FACTOR HOMOLOG YIF1 PROTEIN"/>
    <property type="match status" value="1"/>
</dbReference>
<dbReference type="OrthoDB" id="337750at2759"/>
<protein>
    <recommendedName>
        <fullName evidence="9">Protein YIF1</fullName>
    </recommendedName>
</protein>
<dbReference type="AlphaFoldDB" id="A0A5C3KMS2"/>
<dbReference type="GO" id="GO:0005789">
    <property type="term" value="C:endoplasmic reticulum membrane"/>
    <property type="evidence" value="ECO:0007669"/>
    <property type="project" value="UniProtKB-SubCell"/>
</dbReference>
<sequence>MSQFASHSPPPLRHPVPTHPAYIPEPPSTPSSPQGYQRFSSSPAPSGNQPPAQNQGYPSHVPAYAAPYQQQQQHHGSQVPQGHINQPYQQQQDGNGGAFQPNFQAWGIDGATAQLGMQIGSSAVAAGQDYVQKNFGSIFPSTTVKHHFNVSNSYAMHKIKLLLFPWRHKSWSRRVKRSEHGQHEWQPPRDDVNSPDLYIPVMAIVTYILFAGLHAGLNGSFRPQILGETASRATLVVLFDFLFIKLGCYILNIQGSTQFVDIFAYSGYKFIGVIFTLTASFLGLAGPLWMAVFIYAFAANAFFLLRSLRYVVLPDPSISISSNPNPTTTINPASRRRRITLLFLVAVLQIVYMGVLVRLPAV</sequence>
<organism evidence="11 12">
    <name type="scientific">Coprinopsis marcescibilis</name>
    <name type="common">Agaric fungus</name>
    <name type="synonym">Psathyrella marcescibilis</name>
    <dbReference type="NCBI Taxonomy" id="230819"/>
    <lineage>
        <taxon>Eukaryota</taxon>
        <taxon>Fungi</taxon>
        <taxon>Dikarya</taxon>
        <taxon>Basidiomycota</taxon>
        <taxon>Agaricomycotina</taxon>
        <taxon>Agaricomycetes</taxon>
        <taxon>Agaricomycetidae</taxon>
        <taxon>Agaricales</taxon>
        <taxon>Agaricineae</taxon>
        <taxon>Psathyrellaceae</taxon>
        <taxon>Coprinopsis</taxon>
    </lineage>
</organism>
<evidence type="ECO:0000256" key="3">
    <source>
        <dbReference type="ARBA" id="ARBA00022692"/>
    </source>
</evidence>
<dbReference type="PANTHER" id="PTHR14083:SF0">
    <property type="entry name" value="YIP1D-INTERACTING FACTOR 1, ISOFORM C"/>
    <property type="match status" value="1"/>
</dbReference>
<dbReference type="Proteomes" id="UP000307440">
    <property type="component" value="Unassembled WGS sequence"/>
</dbReference>
<evidence type="ECO:0000256" key="9">
    <source>
        <dbReference type="RuleBase" id="RU368073"/>
    </source>
</evidence>
<reference evidence="11 12" key="1">
    <citation type="journal article" date="2019" name="Nat. Ecol. Evol.">
        <title>Megaphylogeny resolves global patterns of mushroom evolution.</title>
        <authorList>
            <person name="Varga T."/>
            <person name="Krizsan K."/>
            <person name="Foldi C."/>
            <person name="Dima B."/>
            <person name="Sanchez-Garcia M."/>
            <person name="Sanchez-Ramirez S."/>
            <person name="Szollosi G.J."/>
            <person name="Szarkandi J.G."/>
            <person name="Papp V."/>
            <person name="Albert L."/>
            <person name="Andreopoulos W."/>
            <person name="Angelini C."/>
            <person name="Antonin V."/>
            <person name="Barry K.W."/>
            <person name="Bougher N.L."/>
            <person name="Buchanan P."/>
            <person name="Buyck B."/>
            <person name="Bense V."/>
            <person name="Catcheside P."/>
            <person name="Chovatia M."/>
            <person name="Cooper J."/>
            <person name="Damon W."/>
            <person name="Desjardin D."/>
            <person name="Finy P."/>
            <person name="Geml J."/>
            <person name="Haridas S."/>
            <person name="Hughes K."/>
            <person name="Justo A."/>
            <person name="Karasinski D."/>
            <person name="Kautmanova I."/>
            <person name="Kiss B."/>
            <person name="Kocsube S."/>
            <person name="Kotiranta H."/>
            <person name="LaButti K.M."/>
            <person name="Lechner B.E."/>
            <person name="Liimatainen K."/>
            <person name="Lipzen A."/>
            <person name="Lukacs Z."/>
            <person name="Mihaltcheva S."/>
            <person name="Morgado L.N."/>
            <person name="Niskanen T."/>
            <person name="Noordeloos M.E."/>
            <person name="Ohm R.A."/>
            <person name="Ortiz-Santana B."/>
            <person name="Ovrebo C."/>
            <person name="Racz N."/>
            <person name="Riley R."/>
            <person name="Savchenko A."/>
            <person name="Shiryaev A."/>
            <person name="Soop K."/>
            <person name="Spirin V."/>
            <person name="Szebenyi C."/>
            <person name="Tomsovsky M."/>
            <person name="Tulloss R.E."/>
            <person name="Uehling J."/>
            <person name="Grigoriev I.V."/>
            <person name="Vagvolgyi C."/>
            <person name="Papp T."/>
            <person name="Martin F.M."/>
            <person name="Miettinen O."/>
            <person name="Hibbett D.S."/>
            <person name="Nagy L.G."/>
        </authorList>
    </citation>
    <scope>NUCLEOTIDE SEQUENCE [LARGE SCALE GENOMIC DNA]</scope>
    <source>
        <strain evidence="11 12">CBS 121175</strain>
    </source>
</reference>
<dbReference type="GO" id="GO:0006888">
    <property type="term" value="P:endoplasmic reticulum to Golgi vesicle-mediated transport"/>
    <property type="evidence" value="ECO:0007669"/>
    <property type="project" value="UniProtKB-UniRule"/>
</dbReference>
<comment type="function">
    <text evidence="9">Has a role in transport between endoplasmic reticulum and Golgi.</text>
</comment>
<keyword evidence="5 9" id="KW-0653">Protein transport</keyword>
<evidence type="ECO:0000313" key="12">
    <source>
        <dbReference type="Proteomes" id="UP000307440"/>
    </source>
</evidence>
<proteinExistence type="inferred from homology"/>
<dbReference type="GO" id="GO:0030134">
    <property type="term" value="C:COPII-coated ER to Golgi transport vesicle"/>
    <property type="evidence" value="ECO:0007669"/>
    <property type="project" value="TreeGrafter"/>
</dbReference>
<dbReference type="GO" id="GO:0005793">
    <property type="term" value="C:endoplasmic reticulum-Golgi intermediate compartment"/>
    <property type="evidence" value="ECO:0007669"/>
    <property type="project" value="UniProtKB-UniRule"/>
</dbReference>
<evidence type="ECO:0000256" key="2">
    <source>
        <dbReference type="ARBA" id="ARBA00022448"/>
    </source>
</evidence>
<evidence type="ECO:0000313" key="11">
    <source>
        <dbReference type="EMBL" id="TFK21367.1"/>
    </source>
</evidence>
<feature type="transmembrane region" description="Helical" evidence="9">
    <location>
        <begin position="288"/>
        <end position="305"/>
    </location>
</feature>
<dbReference type="GO" id="GO:0000139">
    <property type="term" value="C:Golgi membrane"/>
    <property type="evidence" value="ECO:0007669"/>
    <property type="project" value="UniProtKB-SubCell"/>
</dbReference>
<evidence type="ECO:0000256" key="7">
    <source>
        <dbReference type="ARBA" id="ARBA00023034"/>
    </source>
</evidence>
<dbReference type="STRING" id="230819.A0A5C3KMS2"/>
<keyword evidence="8 9" id="KW-0472">Membrane</keyword>
<dbReference type="Pfam" id="PF03878">
    <property type="entry name" value="YIF1"/>
    <property type="match status" value="1"/>
</dbReference>
<dbReference type="GO" id="GO:0015031">
    <property type="term" value="P:protein transport"/>
    <property type="evidence" value="ECO:0007669"/>
    <property type="project" value="UniProtKB-KW"/>
</dbReference>
<feature type="compositionally biased region" description="Polar residues" evidence="10">
    <location>
        <begin position="31"/>
        <end position="57"/>
    </location>
</feature>